<keyword evidence="3 6" id="KW-1133">Transmembrane helix</keyword>
<proteinExistence type="predicted"/>
<gene>
    <name evidence="7" type="ORF">IEO21_00410</name>
</gene>
<comment type="caution">
    <text evidence="7">The sequence shown here is derived from an EMBL/GenBank/DDBJ whole genome shotgun (WGS) entry which is preliminary data.</text>
</comment>
<feature type="region of interest" description="Disordered" evidence="5">
    <location>
        <begin position="1"/>
        <end position="35"/>
    </location>
</feature>
<keyword evidence="2 6" id="KW-0812">Transmembrane</keyword>
<evidence type="ECO:0008006" key="9">
    <source>
        <dbReference type="Google" id="ProtNLM"/>
    </source>
</evidence>
<accession>A0A8H7PB94</accession>
<evidence type="ECO:0000256" key="6">
    <source>
        <dbReference type="SAM" id="Phobius"/>
    </source>
</evidence>
<dbReference type="InterPro" id="IPR059112">
    <property type="entry name" value="CysZ/EI24"/>
</dbReference>
<evidence type="ECO:0000256" key="3">
    <source>
        <dbReference type="ARBA" id="ARBA00022989"/>
    </source>
</evidence>
<organism evidence="7 8">
    <name type="scientific">Rhodonia placenta</name>
    <dbReference type="NCBI Taxonomy" id="104341"/>
    <lineage>
        <taxon>Eukaryota</taxon>
        <taxon>Fungi</taxon>
        <taxon>Dikarya</taxon>
        <taxon>Basidiomycota</taxon>
        <taxon>Agaricomycotina</taxon>
        <taxon>Agaricomycetes</taxon>
        <taxon>Polyporales</taxon>
        <taxon>Adustoporiaceae</taxon>
        <taxon>Rhodonia</taxon>
    </lineage>
</organism>
<keyword evidence="4 6" id="KW-0472">Membrane</keyword>
<feature type="transmembrane region" description="Helical" evidence="6">
    <location>
        <begin position="183"/>
        <end position="207"/>
    </location>
</feature>
<dbReference type="GO" id="GO:0005783">
    <property type="term" value="C:endoplasmic reticulum"/>
    <property type="evidence" value="ECO:0007669"/>
    <property type="project" value="TreeGrafter"/>
</dbReference>
<evidence type="ECO:0000313" key="7">
    <source>
        <dbReference type="EMBL" id="KAF9821564.1"/>
    </source>
</evidence>
<dbReference type="GO" id="GO:0016236">
    <property type="term" value="P:macroautophagy"/>
    <property type="evidence" value="ECO:0007669"/>
    <property type="project" value="TreeGrafter"/>
</dbReference>
<evidence type="ECO:0000256" key="2">
    <source>
        <dbReference type="ARBA" id="ARBA00022692"/>
    </source>
</evidence>
<dbReference type="EMBL" id="JADOXO010000003">
    <property type="protein sequence ID" value="KAF9821564.1"/>
    <property type="molecule type" value="Genomic_DNA"/>
</dbReference>
<feature type="transmembrane region" description="Helical" evidence="6">
    <location>
        <begin position="219"/>
        <end position="238"/>
    </location>
</feature>
<evidence type="ECO:0000256" key="5">
    <source>
        <dbReference type="SAM" id="MobiDB-lite"/>
    </source>
</evidence>
<feature type="transmembrane region" description="Helical" evidence="6">
    <location>
        <begin position="136"/>
        <end position="162"/>
    </location>
</feature>
<evidence type="ECO:0000256" key="1">
    <source>
        <dbReference type="ARBA" id="ARBA00004141"/>
    </source>
</evidence>
<sequence length="408" mass="44376">MADGRGRPATANVPLSSTATMSKPSRLRPPFTQQQPRQAYDHNHAYASSSYSRASYPAFLPLKDTARLQLTCAGRGLLDAFRWDVVVRLAASDPEIRANIFKSLILNALALSSIYAFDLLLLPLGERHWLRRNIGWAYQAFWLLPVVGVSLYLNNTWCTLIAKRTFALQHGPRAGASPPATYTGLLTALATSAYGVLMVLTSVVISLALSRVPVAGPPVGFAFLCWVDAHVWIARGLSLARRVRHLEERWAYYFAFGLPSAALCMWGSSLANAALFALVFPGYIIMAMHARPVPLDPYNSLSAASDANDDVLHPHPLVPIRIPVFALVLWLNDWVVRILTLGGGRAARAGQKNAHRRMLSDAAESVEEGEVVELNPVGGAGIGPSSRSATGRTRTKVGGGRVDPRKHD</sequence>
<dbReference type="Pfam" id="PF07264">
    <property type="entry name" value="EI24"/>
    <property type="match status" value="1"/>
</dbReference>
<feature type="compositionally biased region" description="Polar residues" evidence="5">
    <location>
        <begin position="13"/>
        <end position="23"/>
    </location>
</feature>
<dbReference type="Proteomes" id="UP000639403">
    <property type="component" value="Unassembled WGS sequence"/>
</dbReference>
<feature type="transmembrane region" description="Helical" evidence="6">
    <location>
        <begin position="104"/>
        <end position="124"/>
    </location>
</feature>
<reference evidence="7" key="2">
    <citation type="journal article" name="Front. Microbiol.">
        <title>Degradative Capacity of Two Strains of Rhodonia placenta: From Phenotype to Genotype.</title>
        <authorList>
            <person name="Kolle M."/>
            <person name="Horta M.A.C."/>
            <person name="Nowrousian M."/>
            <person name="Ohm R.A."/>
            <person name="Benz J.P."/>
            <person name="Pilgard A."/>
        </authorList>
    </citation>
    <scope>NUCLEOTIDE SEQUENCE</scope>
    <source>
        <strain evidence="7">FPRL280</strain>
    </source>
</reference>
<dbReference type="GO" id="GO:0016020">
    <property type="term" value="C:membrane"/>
    <property type="evidence" value="ECO:0007669"/>
    <property type="project" value="UniProtKB-SubCell"/>
</dbReference>
<name>A0A8H7PB94_9APHY</name>
<evidence type="ECO:0000256" key="4">
    <source>
        <dbReference type="ARBA" id="ARBA00023136"/>
    </source>
</evidence>
<dbReference type="PANTHER" id="PTHR21389:SF0">
    <property type="entry name" value="ETOPOSIDE-INDUCED PROTEIN 2.4 HOMOLOG"/>
    <property type="match status" value="1"/>
</dbReference>
<reference evidence="7" key="1">
    <citation type="submission" date="2020-11" db="EMBL/GenBank/DDBJ databases">
        <authorList>
            <person name="Koelle M."/>
            <person name="Horta M.A.C."/>
            <person name="Nowrousian M."/>
            <person name="Ohm R.A."/>
            <person name="Benz P."/>
            <person name="Pilgard A."/>
        </authorList>
    </citation>
    <scope>NUCLEOTIDE SEQUENCE</scope>
    <source>
        <strain evidence="7">FPRL280</strain>
    </source>
</reference>
<comment type="subcellular location">
    <subcellularLocation>
        <location evidence="1">Membrane</location>
        <topology evidence="1">Multi-pass membrane protein</topology>
    </subcellularLocation>
</comment>
<protein>
    <recommendedName>
        <fullName evidence="9">Etoposide-induced protein 2.4-domain-containing protein</fullName>
    </recommendedName>
</protein>
<feature type="region of interest" description="Disordered" evidence="5">
    <location>
        <begin position="375"/>
        <end position="408"/>
    </location>
</feature>
<dbReference type="PANTHER" id="PTHR21389">
    <property type="entry name" value="P53 INDUCED PROTEIN"/>
    <property type="match status" value="1"/>
</dbReference>
<feature type="transmembrane region" description="Helical" evidence="6">
    <location>
        <begin position="250"/>
        <end position="268"/>
    </location>
</feature>
<evidence type="ECO:0000313" key="8">
    <source>
        <dbReference type="Proteomes" id="UP000639403"/>
    </source>
</evidence>
<dbReference type="AlphaFoldDB" id="A0A8H7PB94"/>